<dbReference type="InterPro" id="IPR011043">
    <property type="entry name" value="Gal_Oxase/kelch_b-propeller"/>
</dbReference>
<dbReference type="Gene3D" id="1.20.1280.50">
    <property type="match status" value="1"/>
</dbReference>
<feature type="domain" description="F-box" evidence="2">
    <location>
        <begin position="9"/>
        <end position="55"/>
    </location>
</feature>
<dbReference type="SMART" id="SM00256">
    <property type="entry name" value="FBOX"/>
    <property type="match status" value="1"/>
</dbReference>
<dbReference type="InParanoid" id="A0A1W0W2I2"/>
<name>A0A1W0W2I2_SORBI</name>
<evidence type="ECO:0000256" key="1">
    <source>
        <dbReference type="SAM" id="MobiDB-lite"/>
    </source>
</evidence>
<reference evidence="4" key="2">
    <citation type="journal article" date="2018" name="Plant J.">
        <title>The Sorghum bicolor reference genome: improved assembly, gene annotations, a transcriptome atlas, and signatures of genome organization.</title>
        <authorList>
            <person name="McCormick R.F."/>
            <person name="Truong S.K."/>
            <person name="Sreedasyam A."/>
            <person name="Jenkins J."/>
            <person name="Shu S."/>
            <person name="Sims D."/>
            <person name="Kennedy M."/>
            <person name="Amirebrahimi M."/>
            <person name="Weers B.D."/>
            <person name="McKinley B."/>
            <person name="Mattison A."/>
            <person name="Morishige D.T."/>
            <person name="Grimwood J."/>
            <person name="Schmutz J."/>
            <person name="Mullet J.E."/>
        </authorList>
    </citation>
    <scope>NUCLEOTIDE SEQUENCE [LARGE SCALE GENOMIC DNA]</scope>
    <source>
        <strain evidence="4">cv. BTx623</strain>
    </source>
</reference>
<dbReference type="Pfam" id="PF00646">
    <property type="entry name" value="F-box"/>
    <property type="match status" value="1"/>
</dbReference>
<protein>
    <recommendedName>
        <fullName evidence="2">F-box domain-containing protein</fullName>
    </recommendedName>
</protein>
<dbReference type="SUPFAM" id="SSF50965">
    <property type="entry name" value="Galactose oxidase, central domain"/>
    <property type="match status" value="1"/>
</dbReference>
<evidence type="ECO:0000259" key="2">
    <source>
        <dbReference type="PROSITE" id="PS50181"/>
    </source>
</evidence>
<dbReference type="Gramene" id="OQU88598">
    <property type="protein sequence ID" value="OQU88598"/>
    <property type="gene ID" value="SORBI_3002G060400"/>
</dbReference>
<dbReference type="AlphaFoldDB" id="A0A1W0W2I2"/>
<dbReference type="SUPFAM" id="SSF81383">
    <property type="entry name" value="F-box domain"/>
    <property type="match status" value="1"/>
</dbReference>
<dbReference type="EMBL" id="CM000761">
    <property type="protein sequence ID" value="OQU88598.1"/>
    <property type="molecule type" value="Genomic_DNA"/>
</dbReference>
<dbReference type="InterPro" id="IPR055290">
    <property type="entry name" value="At3g26010-like"/>
</dbReference>
<dbReference type="InterPro" id="IPR013187">
    <property type="entry name" value="F-box-assoc_dom_typ3"/>
</dbReference>
<sequence>MDCPKTREAEAVAGLPDDPLVEILSRVPVKSLCCCKCVSKAWRDLIADPLNRKKLPQTLEGFFFVVDGCDDNSDSDDRDGKGIGSDDGDGENRSDGGDSRISVHFIDVFGRPPRPVDHYFPFLTELPGTEEIMLLDGCNGLLLFGCRHGSGKPSNMSFIVCNPATEQWIAVPKPDKEWPYSSVHLVFDPASSSHFHLVEIENMVLFETVRIYSSNSEVWSPVKTDFGDLHIRYDLHRSAYANGMVYVVSYDGMNQILVMDVEGNTRKTIRAPLQKGNGFRLCYDYVGQSQGRLHLICHHVDLDLGYDEIPPENQSYELLICVLEDYDREEWVLKDTVSTLKLFGSISPGMTNDFEVVTIHPDYSLVFLIDQHYKDEVLVSYNMDSKEVCRLCTLGTGMSIFPYVPYFSELPALENKH</sequence>
<dbReference type="STRING" id="4558.A0A1W0W2I2"/>
<dbReference type="PANTHER" id="PTHR35546">
    <property type="entry name" value="F-BOX PROTEIN INTERACTION DOMAIN PROTEIN-RELATED"/>
    <property type="match status" value="1"/>
</dbReference>
<keyword evidence="4" id="KW-1185">Reference proteome</keyword>
<gene>
    <name evidence="3" type="ORF">SORBI_3002G060400</name>
</gene>
<dbReference type="OMA" id="FRLCYDY"/>
<dbReference type="CDD" id="cd22157">
    <property type="entry name" value="F-box_AtFBW1-like"/>
    <property type="match status" value="1"/>
</dbReference>
<proteinExistence type="predicted"/>
<dbReference type="InterPro" id="IPR001810">
    <property type="entry name" value="F-box_dom"/>
</dbReference>
<dbReference type="Pfam" id="PF08268">
    <property type="entry name" value="FBA_3"/>
    <property type="match status" value="1"/>
</dbReference>
<feature type="region of interest" description="Disordered" evidence="1">
    <location>
        <begin position="73"/>
        <end position="99"/>
    </location>
</feature>
<dbReference type="PROSITE" id="PS50181">
    <property type="entry name" value="FBOX"/>
    <property type="match status" value="1"/>
</dbReference>
<organism evidence="3 4">
    <name type="scientific">Sorghum bicolor</name>
    <name type="common">Sorghum</name>
    <name type="synonym">Sorghum vulgare</name>
    <dbReference type="NCBI Taxonomy" id="4558"/>
    <lineage>
        <taxon>Eukaryota</taxon>
        <taxon>Viridiplantae</taxon>
        <taxon>Streptophyta</taxon>
        <taxon>Embryophyta</taxon>
        <taxon>Tracheophyta</taxon>
        <taxon>Spermatophyta</taxon>
        <taxon>Magnoliopsida</taxon>
        <taxon>Liliopsida</taxon>
        <taxon>Poales</taxon>
        <taxon>Poaceae</taxon>
        <taxon>PACMAD clade</taxon>
        <taxon>Panicoideae</taxon>
        <taxon>Andropogonodae</taxon>
        <taxon>Andropogoneae</taxon>
        <taxon>Sorghinae</taxon>
        <taxon>Sorghum</taxon>
    </lineage>
</organism>
<accession>A0A1W0W2I2</accession>
<dbReference type="OrthoDB" id="672358at2759"/>
<dbReference type="PANTHER" id="PTHR35546:SF108">
    <property type="entry name" value="F-BOX DOMAIN-CONTAINING PROTEIN"/>
    <property type="match status" value="1"/>
</dbReference>
<evidence type="ECO:0000313" key="4">
    <source>
        <dbReference type="Proteomes" id="UP000000768"/>
    </source>
</evidence>
<dbReference type="InterPro" id="IPR036047">
    <property type="entry name" value="F-box-like_dom_sf"/>
</dbReference>
<evidence type="ECO:0000313" key="3">
    <source>
        <dbReference type="EMBL" id="OQU88598.1"/>
    </source>
</evidence>
<dbReference type="Proteomes" id="UP000000768">
    <property type="component" value="Chromosome 2"/>
</dbReference>
<reference evidence="3 4" key="1">
    <citation type="journal article" date="2009" name="Nature">
        <title>The Sorghum bicolor genome and the diversification of grasses.</title>
        <authorList>
            <person name="Paterson A.H."/>
            <person name="Bowers J.E."/>
            <person name="Bruggmann R."/>
            <person name="Dubchak I."/>
            <person name="Grimwood J."/>
            <person name="Gundlach H."/>
            <person name="Haberer G."/>
            <person name="Hellsten U."/>
            <person name="Mitros T."/>
            <person name="Poliakov A."/>
            <person name="Schmutz J."/>
            <person name="Spannagl M."/>
            <person name="Tang H."/>
            <person name="Wang X."/>
            <person name="Wicker T."/>
            <person name="Bharti A.K."/>
            <person name="Chapman J."/>
            <person name="Feltus F.A."/>
            <person name="Gowik U."/>
            <person name="Grigoriev I.V."/>
            <person name="Lyons E."/>
            <person name="Maher C.A."/>
            <person name="Martis M."/>
            <person name="Narechania A."/>
            <person name="Otillar R.P."/>
            <person name="Penning B.W."/>
            <person name="Salamov A.A."/>
            <person name="Wang Y."/>
            <person name="Zhang L."/>
            <person name="Carpita N.C."/>
            <person name="Freeling M."/>
            <person name="Gingle A.R."/>
            <person name="Hash C.T."/>
            <person name="Keller B."/>
            <person name="Klein P."/>
            <person name="Kresovich S."/>
            <person name="McCann M.C."/>
            <person name="Ming R."/>
            <person name="Peterson D.G."/>
            <person name="Mehboob-ur-Rahman"/>
            <person name="Ware D."/>
            <person name="Westhoff P."/>
            <person name="Mayer K.F."/>
            <person name="Messing J."/>
            <person name="Rokhsar D.S."/>
        </authorList>
    </citation>
    <scope>NUCLEOTIDE SEQUENCE [LARGE SCALE GENOMIC DNA]</scope>
    <source>
        <strain evidence="4">cv. BTx623</strain>
    </source>
</reference>
<dbReference type="KEGG" id="sbi:8075037"/>